<dbReference type="EMBL" id="KK107320">
    <property type="protein sequence ID" value="EZA52768.1"/>
    <property type="molecule type" value="Genomic_DNA"/>
</dbReference>
<proteinExistence type="predicted"/>
<name>A0A026W9X4_OOCBI</name>
<evidence type="ECO:0000313" key="1">
    <source>
        <dbReference type="EMBL" id="EZA52768.1"/>
    </source>
</evidence>
<sequence length="136" mass="15725">MLIQGIEPPRADRKEPWLLSPVHETTVFEEFIRGLFQVIPSASACRAYRASFLPLHWSAASNWRSEVVQVSQLRERGTTYEYNRASYLGCLVSANEPEGIVHPHGKSRNATRWELIGLIVRKRRWRSLEIGHNDRD</sequence>
<evidence type="ECO:0000313" key="2">
    <source>
        <dbReference type="Proteomes" id="UP000053097"/>
    </source>
</evidence>
<dbReference type="AlphaFoldDB" id="A0A026W9X4"/>
<organism evidence="1 2">
    <name type="scientific">Ooceraea biroi</name>
    <name type="common">Clonal raider ant</name>
    <name type="synonym">Cerapachys biroi</name>
    <dbReference type="NCBI Taxonomy" id="2015173"/>
    <lineage>
        <taxon>Eukaryota</taxon>
        <taxon>Metazoa</taxon>
        <taxon>Ecdysozoa</taxon>
        <taxon>Arthropoda</taxon>
        <taxon>Hexapoda</taxon>
        <taxon>Insecta</taxon>
        <taxon>Pterygota</taxon>
        <taxon>Neoptera</taxon>
        <taxon>Endopterygota</taxon>
        <taxon>Hymenoptera</taxon>
        <taxon>Apocrita</taxon>
        <taxon>Aculeata</taxon>
        <taxon>Formicoidea</taxon>
        <taxon>Formicidae</taxon>
        <taxon>Dorylinae</taxon>
        <taxon>Ooceraea</taxon>
    </lineage>
</organism>
<dbReference type="Proteomes" id="UP000053097">
    <property type="component" value="Unassembled WGS sequence"/>
</dbReference>
<accession>A0A026W9X4</accession>
<reference evidence="1 2" key="1">
    <citation type="journal article" date="2014" name="Curr. Biol.">
        <title>The genome of the clonal raider ant Cerapachys biroi.</title>
        <authorList>
            <person name="Oxley P.R."/>
            <person name="Ji L."/>
            <person name="Fetter-Pruneda I."/>
            <person name="McKenzie S.K."/>
            <person name="Li C."/>
            <person name="Hu H."/>
            <person name="Zhang G."/>
            <person name="Kronauer D.J."/>
        </authorList>
    </citation>
    <scope>NUCLEOTIDE SEQUENCE [LARGE SCALE GENOMIC DNA]</scope>
</reference>
<protein>
    <submittedName>
        <fullName evidence="1">Uncharacterized protein</fullName>
    </submittedName>
</protein>
<keyword evidence="2" id="KW-1185">Reference proteome</keyword>
<gene>
    <name evidence="1" type="ORF">X777_08483</name>
</gene>